<evidence type="ECO:0000256" key="3">
    <source>
        <dbReference type="ARBA" id="ARBA00023002"/>
    </source>
</evidence>
<reference evidence="8" key="1">
    <citation type="journal article" date="2021" name="Nat. Commun.">
        <title>Genetic determinants of endophytism in the Arabidopsis root mycobiome.</title>
        <authorList>
            <person name="Mesny F."/>
            <person name="Miyauchi S."/>
            <person name="Thiergart T."/>
            <person name="Pickel B."/>
            <person name="Atanasova L."/>
            <person name="Karlsson M."/>
            <person name="Huettel B."/>
            <person name="Barry K.W."/>
            <person name="Haridas S."/>
            <person name="Chen C."/>
            <person name="Bauer D."/>
            <person name="Andreopoulos W."/>
            <person name="Pangilinan J."/>
            <person name="LaButti K."/>
            <person name="Riley R."/>
            <person name="Lipzen A."/>
            <person name="Clum A."/>
            <person name="Drula E."/>
            <person name="Henrissat B."/>
            <person name="Kohler A."/>
            <person name="Grigoriev I.V."/>
            <person name="Martin F.M."/>
            <person name="Hacquard S."/>
        </authorList>
    </citation>
    <scope>NUCLEOTIDE SEQUENCE</scope>
    <source>
        <strain evidence="8">MPI-SDFR-AT-0117</strain>
    </source>
</reference>
<feature type="signal peptide" evidence="7">
    <location>
        <begin position="1"/>
        <end position="20"/>
    </location>
</feature>
<dbReference type="Proteomes" id="UP000770015">
    <property type="component" value="Unassembled WGS sequence"/>
</dbReference>
<dbReference type="PRINTS" id="PR00463">
    <property type="entry name" value="EP450I"/>
</dbReference>
<dbReference type="Gene3D" id="1.10.630.10">
    <property type="entry name" value="Cytochrome P450"/>
    <property type="match status" value="1"/>
</dbReference>
<evidence type="ECO:0000256" key="4">
    <source>
        <dbReference type="ARBA" id="ARBA00023004"/>
    </source>
</evidence>
<dbReference type="PRINTS" id="PR00385">
    <property type="entry name" value="P450"/>
</dbReference>
<evidence type="ECO:0000256" key="6">
    <source>
        <dbReference type="RuleBase" id="RU000461"/>
    </source>
</evidence>
<evidence type="ECO:0000256" key="1">
    <source>
        <dbReference type="ARBA" id="ARBA00010617"/>
    </source>
</evidence>
<dbReference type="InterPro" id="IPR017972">
    <property type="entry name" value="Cyt_P450_CS"/>
</dbReference>
<keyword evidence="7" id="KW-0732">Signal</keyword>
<dbReference type="AlphaFoldDB" id="A0A9P8V3K9"/>
<dbReference type="GO" id="GO:0005506">
    <property type="term" value="F:iron ion binding"/>
    <property type="evidence" value="ECO:0007669"/>
    <property type="project" value="InterPro"/>
</dbReference>
<name>A0A9P8V3K9_9PEZI</name>
<dbReference type="GO" id="GO:0020037">
    <property type="term" value="F:heme binding"/>
    <property type="evidence" value="ECO:0007669"/>
    <property type="project" value="InterPro"/>
</dbReference>
<comment type="similarity">
    <text evidence="1 6">Belongs to the cytochrome P450 family.</text>
</comment>
<keyword evidence="6" id="KW-0503">Monooxygenase</keyword>
<sequence>MPPSPLAGVILLAVLAIAYAYRQARGKSQLPPGPSALPFLGNWRELRGRAAYLVLTQWSRLHGEFYSYRVGSTPIVVVGGADAFDDVFYKKGALYNSRPLTSAQSHRVTGDSRGVMLPYGEPWRDRRRILQTLLSGPGAKVFQPYQEYESRVTLLNLLERPELFHREMLRYSSSVTFGMLLGARHESAEGFVPTRIREEMTLFWQHISPGCWLTDWFPILEVLPDQLAPWRKKADRMRHRWVGFWSLFLDRMADRHAKGTAQDCFLTRFLDQPDVNRFNHEDKVGIVAEILSAGTETTISSLQWFFRAALFSPEAFALAREEIDRVVGPDRLPGWEDRSNLPYVEALVQEIHRWASVSPLGVAHATTADDVYRGSSVPRGTTVIANLYGAHHDPVTYPDPDRFLPARFLPADHPLHAHGMAAVQKHFAFGVGRRACPGLQVANSSLYIVISRILWAFDIAQAPSGLPELKTLPSPLVLNLAPFECRVTPRGDRVRDLIGVGMGALTPPAELESASVYERLVAEWDKTAV</sequence>
<dbReference type="PANTHER" id="PTHR46300:SF5">
    <property type="entry name" value="CYTOCHROME P450"/>
    <property type="match status" value="1"/>
</dbReference>
<dbReference type="GO" id="GO:0004497">
    <property type="term" value="F:monooxygenase activity"/>
    <property type="evidence" value="ECO:0007669"/>
    <property type="project" value="UniProtKB-KW"/>
</dbReference>
<dbReference type="InterPro" id="IPR050364">
    <property type="entry name" value="Cytochrome_P450_fung"/>
</dbReference>
<gene>
    <name evidence="8" type="ORF">F5X68DRAFT_265016</name>
</gene>
<accession>A0A9P8V3K9</accession>
<keyword evidence="9" id="KW-1185">Reference proteome</keyword>
<dbReference type="OrthoDB" id="1103324at2759"/>
<evidence type="ECO:0000313" key="9">
    <source>
        <dbReference type="Proteomes" id="UP000770015"/>
    </source>
</evidence>
<dbReference type="GO" id="GO:0016705">
    <property type="term" value="F:oxidoreductase activity, acting on paired donors, with incorporation or reduction of molecular oxygen"/>
    <property type="evidence" value="ECO:0007669"/>
    <property type="project" value="InterPro"/>
</dbReference>
<protein>
    <submittedName>
        <fullName evidence="8">Cytochrome P450</fullName>
    </submittedName>
</protein>
<comment type="caution">
    <text evidence="8">The sequence shown here is derived from an EMBL/GenBank/DDBJ whole genome shotgun (WGS) entry which is preliminary data.</text>
</comment>
<evidence type="ECO:0000313" key="8">
    <source>
        <dbReference type="EMBL" id="KAH6670257.1"/>
    </source>
</evidence>
<feature type="chain" id="PRO_5040461234" evidence="7">
    <location>
        <begin position="21"/>
        <end position="529"/>
    </location>
</feature>
<keyword evidence="4 5" id="KW-0408">Iron</keyword>
<dbReference type="PROSITE" id="PS00086">
    <property type="entry name" value="CYTOCHROME_P450"/>
    <property type="match status" value="1"/>
</dbReference>
<proteinExistence type="inferred from homology"/>
<dbReference type="CDD" id="cd11065">
    <property type="entry name" value="CYP64-like"/>
    <property type="match status" value="1"/>
</dbReference>
<feature type="binding site" description="axial binding residue" evidence="5">
    <location>
        <position position="436"/>
    </location>
    <ligand>
        <name>heme</name>
        <dbReference type="ChEBI" id="CHEBI:30413"/>
    </ligand>
    <ligandPart>
        <name>Fe</name>
        <dbReference type="ChEBI" id="CHEBI:18248"/>
    </ligandPart>
</feature>
<keyword evidence="2 5" id="KW-0479">Metal-binding</keyword>
<comment type="cofactor">
    <cofactor evidence="5">
        <name>heme</name>
        <dbReference type="ChEBI" id="CHEBI:30413"/>
    </cofactor>
</comment>
<evidence type="ECO:0000256" key="5">
    <source>
        <dbReference type="PIRSR" id="PIRSR602401-1"/>
    </source>
</evidence>
<dbReference type="PANTHER" id="PTHR46300">
    <property type="entry name" value="P450, PUTATIVE (EUROFUNG)-RELATED-RELATED"/>
    <property type="match status" value="1"/>
</dbReference>
<keyword evidence="5 6" id="KW-0349">Heme</keyword>
<dbReference type="Pfam" id="PF00067">
    <property type="entry name" value="p450"/>
    <property type="match status" value="1"/>
</dbReference>
<dbReference type="EMBL" id="JAGSXJ010000030">
    <property type="protein sequence ID" value="KAH6670257.1"/>
    <property type="molecule type" value="Genomic_DNA"/>
</dbReference>
<keyword evidence="3 6" id="KW-0560">Oxidoreductase</keyword>
<dbReference type="InterPro" id="IPR036396">
    <property type="entry name" value="Cyt_P450_sf"/>
</dbReference>
<dbReference type="InterPro" id="IPR001128">
    <property type="entry name" value="Cyt_P450"/>
</dbReference>
<dbReference type="InterPro" id="IPR002401">
    <property type="entry name" value="Cyt_P450_E_grp-I"/>
</dbReference>
<dbReference type="SUPFAM" id="SSF48264">
    <property type="entry name" value="Cytochrome P450"/>
    <property type="match status" value="1"/>
</dbReference>
<evidence type="ECO:0000256" key="7">
    <source>
        <dbReference type="SAM" id="SignalP"/>
    </source>
</evidence>
<evidence type="ECO:0000256" key="2">
    <source>
        <dbReference type="ARBA" id="ARBA00022723"/>
    </source>
</evidence>
<organism evidence="8 9">
    <name type="scientific">Plectosphaerella plurivora</name>
    <dbReference type="NCBI Taxonomy" id="936078"/>
    <lineage>
        <taxon>Eukaryota</taxon>
        <taxon>Fungi</taxon>
        <taxon>Dikarya</taxon>
        <taxon>Ascomycota</taxon>
        <taxon>Pezizomycotina</taxon>
        <taxon>Sordariomycetes</taxon>
        <taxon>Hypocreomycetidae</taxon>
        <taxon>Glomerellales</taxon>
        <taxon>Plectosphaerellaceae</taxon>
        <taxon>Plectosphaerella</taxon>
    </lineage>
</organism>